<evidence type="ECO:0000256" key="3">
    <source>
        <dbReference type="ARBA" id="ARBA00004922"/>
    </source>
</evidence>
<sequence length="716" mass="81175">MEITTGNIALYVILGVLSAVTVIGNVISIFCFSKNLDISGSGDIFMLNLAVADLLVGLLSMPLAIAEEVLGPFPLGLDVCRAWLLVDYTVCSASAFSIVLISHDRYLQIVKPHEHRVLTARKRLAFLVSSWILAFLVYGPAIIVWDVDPGNCEARYQYESKEYTFVMAVVEFFVPFSVMTFLYVQVYRHAIAWRRRRTLRQVSSEVPTSRARIRTQVVRTFNRRLTINLSVLLLAFLVCWVPYIASTIAMTVCSSCDDSEVPVALDWLLWSNSTINPFLYAFCSLRQWSISDLFPKCCRRKDDASRVQAERPAQSSGNYNNYSTMSYGKGFPARMMRHFLVLMLFSVATFTLISLHTNSVNDVQQDLAGNRQPYLVKNKGIYEQQMQERGERFARGIKLLQAEEESQLEYQVGRSLKKAGSRSPESKPEGTRRYTDAVFDLDVLDDPFSDKPSCRGNSELLLLILVTSAPGNVDRRKAIRATWGNKKAGDSWRKYGDKPARWKTVFLLGKTPENPSLNFLLEKEARENEDMLFGDYIDSYRNLTLKVLHGFKWARDECEPEFVLKTDDDCFINTPLFLKMLQEHRPYKTDFYTGSVFEGHKLAVIRDPRSKWHVSEDEHLSDSYAPYASGIGYMLSRPALEKILDMVKFVPPFPIEDAYIGTLANEVGIIPLDSESTGRTVTVQGECSAWYMGLNLPRGRPFTKKGEGSEESEKDG</sequence>
<dbReference type="Gene3D" id="1.20.1070.10">
    <property type="entry name" value="Rhodopsin 7-helix transmembrane proteins"/>
    <property type="match status" value="1"/>
</dbReference>
<evidence type="ECO:0000256" key="1">
    <source>
        <dbReference type="ARBA" id="ARBA00004323"/>
    </source>
</evidence>
<keyword evidence="6" id="KW-0328">Glycosyltransferase</keyword>
<dbReference type="GO" id="GO:0005886">
    <property type="term" value="C:plasma membrane"/>
    <property type="evidence" value="ECO:0007669"/>
    <property type="project" value="UniProtKB-SubCell"/>
</dbReference>
<keyword evidence="16" id="KW-0807">Transducer</keyword>
<feature type="transmembrane region" description="Helical" evidence="17">
    <location>
        <begin position="165"/>
        <end position="187"/>
    </location>
</feature>
<keyword evidence="15" id="KW-0325">Glycoprotein</keyword>
<dbReference type="PROSITE" id="PS50262">
    <property type="entry name" value="G_PROTEIN_RECEP_F1_2"/>
    <property type="match status" value="1"/>
</dbReference>
<evidence type="ECO:0000256" key="6">
    <source>
        <dbReference type="ARBA" id="ARBA00022676"/>
    </source>
</evidence>
<dbReference type="AlphaFoldDB" id="C3YA16"/>
<protein>
    <recommendedName>
        <fullName evidence="18">G-protein coupled receptors family 1 profile domain-containing protein</fullName>
    </recommendedName>
</protein>
<evidence type="ECO:0000313" key="19">
    <source>
        <dbReference type="EMBL" id="EEN62925.1"/>
    </source>
</evidence>
<evidence type="ECO:0000256" key="4">
    <source>
        <dbReference type="ARBA" id="ARBA00008661"/>
    </source>
</evidence>
<evidence type="ECO:0000256" key="5">
    <source>
        <dbReference type="ARBA" id="ARBA00022475"/>
    </source>
</evidence>
<dbReference type="GO" id="GO:0016758">
    <property type="term" value="F:hexosyltransferase activity"/>
    <property type="evidence" value="ECO:0007669"/>
    <property type="project" value="InterPro"/>
</dbReference>
<gene>
    <name evidence="19" type="ORF">BRAFLDRAFT_126368</name>
</gene>
<keyword evidence="12" id="KW-0297">G-protein coupled receptor</keyword>
<feature type="domain" description="G-protein coupled receptors family 1 profile" evidence="18">
    <location>
        <begin position="24"/>
        <end position="280"/>
    </location>
</feature>
<comment type="similarity">
    <text evidence="4">Belongs to the glycosyltransferase 31 family.</text>
</comment>
<dbReference type="InParanoid" id="C3YA16"/>
<dbReference type="STRING" id="7739.C3YA16"/>
<dbReference type="FunFam" id="3.90.550.50:FF:000001">
    <property type="entry name" value="Hexosyltransferase"/>
    <property type="match status" value="1"/>
</dbReference>
<dbReference type="SUPFAM" id="SSF81321">
    <property type="entry name" value="Family A G protein-coupled receptor-like"/>
    <property type="match status" value="1"/>
</dbReference>
<evidence type="ECO:0000259" key="18">
    <source>
        <dbReference type="PROSITE" id="PS50262"/>
    </source>
</evidence>
<dbReference type="Pfam" id="PF00001">
    <property type="entry name" value="7tm_1"/>
    <property type="match status" value="1"/>
</dbReference>
<feature type="transmembrane region" description="Helical" evidence="17">
    <location>
        <begin position="229"/>
        <end position="252"/>
    </location>
</feature>
<dbReference type="GO" id="GO:0000139">
    <property type="term" value="C:Golgi membrane"/>
    <property type="evidence" value="ECO:0007669"/>
    <property type="project" value="UniProtKB-SubCell"/>
</dbReference>
<dbReference type="PRINTS" id="PR00237">
    <property type="entry name" value="GPCRRHODOPSN"/>
</dbReference>
<keyword evidence="13 17" id="KW-0472">Membrane</keyword>
<feature type="transmembrane region" description="Helical" evidence="17">
    <location>
        <begin position="339"/>
        <end position="357"/>
    </location>
</feature>
<keyword evidence="14" id="KW-0675">Receptor</keyword>
<dbReference type="PANTHER" id="PTHR24247:SF195">
    <property type="entry name" value="G-PROTEIN COUPLED RECEPTORS FAMILY 1 PROFILE DOMAIN-CONTAINING PROTEIN"/>
    <property type="match status" value="1"/>
</dbReference>
<dbReference type="Gene3D" id="3.90.550.50">
    <property type="match status" value="1"/>
</dbReference>
<feature type="transmembrane region" description="Helical" evidence="17">
    <location>
        <begin position="6"/>
        <end position="32"/>
    </location>
</feature>
<keyword evidence="5" id="KW-1003">Cell membrane</keyword>
<evidence type="ECO:0000256" key="9">
    <source>
        <dbReference type="ARBA" id="ARBA00022968"/>
    </source>
</evidence>
<evidence type="ECO:0000256" key="8">
    <source>
        <dbReference type="ARBA" id="ARBA00022692"/>
    </source>
</evidence>
<keyword evidence="8 17" id="KW-0812">Transmembrane</keyword>
<keyword evidence="11" id="KW-0333">Golgi apparatus</keyword>
<evidence type="ECO:0000256" key="10">
    <source>
        <dbReference type="ARBA" id="ARBA00022989"/>
    </source>
</evidence>
<keyword evidence="7" id="KW-0808">Transferase</keyword>
<dbReference type="InterPro" id="IPR000276">
    <property type="entry name" value="GPCR_Rhodpsn"/>
</dbReference>
<evidence type="ECO:0000256" key="15">
    <source>
        <dbReference type="ARBA" id="ARBA00023180"/>
    </source>
</evidence>
<dbReference type="eggNOG" id="KOG2287">
    <property type="taxonomic scope" value="Eukaryota"/>
</dbReference>
<dbReference type="InterPro" id="IPR017452">
    <property type="entry name" value="GPCR_Rhodpsn_7TM"/>
</dbReference>
<dbReference type="GO" id="GO:0004930">
    <property type="term" value="F:G protein-coupled receptor activity"/>
    <property type="evidence" value="ECO:0007669"/>
    <property type="project" value="UniProtKB-KW"/>
</dbReference>
<feature type="transmembrane region" description="Helical" evidence="17">
    <location>
        <begin position="85"/>
        <end position="103"/>
    </location>
</feature>
<evidence type="ECO:0000256" key="12">
    <source>
        <dbReference type="ARBA" id="ARBA00023040"/>
    </source>
</evidence>
<keyword evidence="9" id="KW-0735">Signal-anchor</keyword>
<dbReference type="PANTHER" id="PTHR24247">
    <property type="entry name" value="5-HYDROXYTRYPTAMINE RECEPTOR"/>
    <property type="match status" value="1"/>
</dbReference>
<proteinExistence type="inferred from homology"/>
<dbReference type="EMBL" id="GG666493">
    <property type="protein sequence ID" value="EEN62925.1"/>
    <property type="molecule type" value="Genomic_DNA"/>
</dbReference>
<name>C3YA16_BRAFL</name>
<feature type="transmembrane region" description="Helical" evidence="17">
    <location>
        <begin position="124"/>
        <end position="145"/>
    </location>
</feature>
<evidence type="ECO:0000256" key="7">
    <source>
        <dbReference type="ARBA" id="ARBA00022679"/>
    </source>
</evidence>
<dbReference type="eggNOG" id="KOG4220">
    <property type="taxonomic scope" value="Eukaryota"/>
</dbReference>
<dbReference type="InterPro" id="IPR002659">
    <property type="entry name" value="Glyco_trans_31"/>
</dbReference>
<dbReference type="Pfam" id="PF01762">
    <property type="entry name" value="Galactosyl_T"/>
    <property type="match status" value="1"/>
</dbReference>
<comment type="subcellular location">
    <subcellularLocation>
        <location evidence="2">Cell membrane</location>
        <topology evidence="2">Multi-pass membrane protein</topology>
    </subcellularLocation>
    <subcellularLocation>
        <location evidence="1">Golgi apparatus membrane</location>
        <topology evidence="1">Single-pass type II membrane protein</topology>
    </subcellularLocation>
</comment>
<evidence type="ECO:0000256" key="2">
    <source>
        <dbReference type="ARBA" id="ARBA00004651"/>
    </source>
</evidence>
<accession>C3YA16</accession>
<reference evidence="19" key="1">
    <citation type="journal article" date="2008" name="Nature">
        <title>The amphioxus genome and the evolution of the chordate karyotype.</title>
        <authorList>
            <consortium name="US DOE Joint Genome Institute (JGI-PGF)"/>
            <person name="Putnam N.H."/>
            <person name="Butts T."/>
            <person name="Ferrier D.E.K."/>
            <person name="Furlong R.F."/>
            <person name="Hellsten U."/>
            <person name="Kawashima T."/>
            <person name="Robinson-Rechavi M."/>
            <person name="Shoguchi E."/>
            <person name="Terry A."/>
            <person name="Yu J.-K."/>
            <person name="Benito-Gutierrez E.L."/>
            <person name="Dubchak I."/>
            <person name="Garcia-Fernandez J."/>
            <person name="Gibson-Brown J.J."/>
            <person name="Grigoriev I.V."/>
            <person name="Horton A.C."/>
            <person name="de Jong P.J."/>
            <person name="Jurka J."/>
            <person name="Kapitonov V.V."/>
            <person name="Kohara Y."/>
            <person name="Kuroki Y."/>
            <person name="Lindquist E."/>
            <person name="Lucas S."/>
            <person name="Osoegawa K."/>
            <person name="Pennacchio L.A."/>
            <person name="Salamov A.A."/>
            <person name="Satou Y."/>
            <person name="Sauka-Spengler T."/>
            <person name="Schmutz J."/>
            <person name="Shin-I T."/>
            <person name="Toyoda A."/>
            <person name="Bronner-Fraser M."/>
            <person name="Fujiyama A."/>
            <person name="Holland L.Z."/>
            <person name="Holland P.W.H."/>
            <person name="Satoh N."/>
            <person name="Rokhsar D.S."/>
        </authorList>
    </citation>
    <scope>NUCLEOTIDE SEQUENCE [LARGE SCALE GENOMIC DNA]</scope>
    <source>
        <strain evidence="19">S238N-H82</strain>
        <tissue evidence="19">Testes</tissue>
    </source>
</reference>
<feature type="transmembrane region" description="Helical" evidence="17">
    <location>
        <begin position="44"/>
        <end position="65"/>
    </location>
</feature>
<organism>
    <name type="scientific">Branchiostoma floridae</name>
    <name type="common">Florida lancelet</name>
    <name type="synonym">Amphioxus</name>
    <dbReference type="NCBI Taxonomy" id="7739"/>
    <lineage>
        <taxon>Eukaryota</taxon>
        <taxon>Metazoa</taxon>
        <taxon>Chordata</taxon>
        <taxon>Cephalochordata</taxon>
        <taxon>Leptocardii</taxon>
        <taxon>Amphioxiformes</taxon>
        <taxon>Branchiostomatidae</taxon>
        <taxon>Branchiostoma</taxon>
    </lineage>
</organism>
<evidence type="ECO:0000256" key="11">
    <source>
        <dbReference type="ARBA" id="ARBA00023034"/>
    </source>
</evidence>
<evidence type="ECO:0000256" key="13">
    <source>
        <dbReference type="ARBA" id="ARBA00023136"/>
    </source>
</evidence>
<evidence type="ECO:0000256" key="17">
    <source>
        <dbReference type="SAM" id="Phobius"/>
    </source>
</evidence>
<dbReference type="CDD" id="cd15048">
    <property type="entry name" value="7tmA_Histamine_H3R_H4R"/>
    <property type="match status" value="1"/>
</dbReference>
<evidence type="ECO:0000256" key="16">
    <source>
        <dbReference type="ARBA" id="ARBA00023224"/>
    </source>
</evidence>
<comment type="pathway">
    <text evidence="3">Protein modification; protein glycosylation.</text>
</comment>
<evidence type="ECO:0000256" key="14">
    <source>
        <dbReference type="ARBA" id="ARBA00023170"/>
    </source>
</evidence>
<feature type="transmembrane region" description="Helical" evidence="17">
    <location>
        <begin position="264"/>
        <end position="283"/>
    </location>
</feature>
<keyword evidence="10 17" id="KW-1133">Transmembrane helix</keyword>